<reference evidence="2 3" key="1">
    <citation type="journal article" date="2024" name="BMC Genomics">
        <title>Genome assembly of redclaw crayfish (Cherax quadricarinatus) provides insights into its immune adaptation and hypoxia tolerance.</title>
        <authorList>
            <person name="Liu Z."/>
            <person name="Zheng J."/>
            <person name="Li H."/>
            <person name="Fang K."/>
            <person name="Wang S."/>
            <person name="He J."/>
            <person name="Zhou D."/>
            <person name="Weng S."/>
            <person name="Chi M."/>
            <person name="Gu Z."/>
            <person name="He J."/>
            <person name="Li F."/>
            <person name="Wang M."/>
        </authorList>
    </citation>
    <scope>NUCLEOTIDE SEQUENCE [LARGE SCALE GENOMIC DNA]</scope>
    <source>
        <strain evidence="2">ZL_2023a</strain>
    </source>
</reference>
<dbReference type="EMBL" id="JARKIK010002880">
    <property type="protein sequence ID" value="KAK8719173.1"/>
    <property type="molecule type" value="Genomic_DNA"/>
</dbReference>
<accession>A0AAW0VPG0</accession>
<evidence type="ECO:0000313" key="2">
    <source>
        <dbReference type="EMBL" id="KAK8719173.1"/>
    </source>
</evidence>
<comment type="caution">
    <text evidence="2">The sequence shown here is derived from an EMBL/GenBank/DDBJ whole genome shotgun (WGS) entry which is preliminary data.</text>
</comment>
<evidence type="ECO:0000313" key="3">
    <source>
        <dbReference type="Proteomes" id="UP001445076"/>
    </source>
</evidence>
<dbReference type="Proteomes" id="UP001445076">
    <property type="component" value="Unassembled WGS sequence"/>
</dbReference>
<feature type="compositionally biased region" description="Basic residues" evidence="1">
    <location>
        <begin position="95"/>
        <end position="140"/>
    </location>
</feature>
<name>A0AAW0VPG0_CHEQU</name>
<proteinExistence type="predicted"/>
<gene>
    <name evidence="2" type="ORF">OTU49_014200</name>
</gene>
<keyword evidence="3" id="KW-1185">Reference proteome</keyword>
<dbReference type="AlphaFoldDB" id="A0AAW0VPG0"/>
<evidence type="ECO:0000256" key="1">
    <source>
        <dbReference type="SAM" id="MobiDB-lite"/>
    </source>
</evidence>
<sequence length="284" mass="32201">EVAGGRREDGRRHLARDAERSNRGMSPLHVAETGLERYGAGDVSLQEDDEGLEEDDEGLQEDDVGHFPRLQEVLDDAGIHLSPSLFRNLTEASRPKRNRTREPKKKGSKKNKRKSPKNKKKKTKNKKNGKGAKNCRKLKRNAKKACREAFQRCRDLRGKAKKVCRAQAAQTYPDRPSPNETVPEDDMFSFIKNITEMSGSDACQYHHLEQCCRRVGLPSTAPEALQPVVKCRFREEFLKCMEEQRMGTCDPNFQTRGDLAALRSKISEVIWTTTSCLISEVEEG</sequence>
<feature type="compositionally biased region" description="Acidic residues" evidence="1">
    <location>
        <begin position="45"/>
        <end position="62"/>
    </location>
</feature>
<protein>
    <submittedName>
        <fullName evidence="2">Uncharacterized protein</fullName>
    </submittedName>
</protein>
<organism evidence="2 3">
    <name type="scientific">Cherax quadricarinatus</name>
    <name type="common">Australian red claw crayfish</name>
    <dbReference type="NCBI Taxonomy" id="27406"/>
    <lineage>
        <taxon>Eukaryota</taxon>
        <taxon>Metazoa</taxon>
        <taxon>Ecdysozoa</taxon>
        <taxon>Arthropoda</taxon>
        <taxon>Crustacea</taxon>
        <taxon>Multicrustacea</taxon>
        <taxon>Malacostraca</taxon>
        <taxon>Eumalacostraca</taxon>
        <taxon>Eucarida</taxon>
        <taxon>Decapoda</taxon>
        <taxon>Pleocyemata</taxon>
        <taxon>Astacidea</taxon>
        <taxon>Parastacoidea</taxon>
        <taxon>Parastacidae</taxon>
        <taxon>Cherax</taxon>
    </lineage>
</organism>
<feature type="compositionally biased region" description="Basic and acidic residues" evidence="1">
    <location>
        <begin position="1"/>
        <end position="22"/>
    </location>
</feature>
<feature type="non-terminal residue" evidence="2">
    <location>
        <position position="1"/>
    </location>
</feature>
<feature type="region of interest" description="Disordered" evidence="1">
    <location>
        <begin position="1"/>
        <end position="140"/>
    </location>
</feature>